<protein>
    <submittedName>
        <fullName evidence="1">Uncharacterized protein</fullName>
    </submittedName>
</protein>
<evidence type="ECO:0000313" key="1">
    <source>
        <dbReference type="EMBL" id="KAA9356547.1"/>
    </source>
</evidence>
<name>A0A5N1JM86_9BACT</name>
<dbReference type="AlphaFoldDB" id="A0A5N1JM86"/>
<dbReference type="RefSeq" id="WP_150874701.1">
    <property type="nucleotide sequence ID" value="NZ_VTWS01000001.1"/>
</dbReference>
<dbReference type="EMBL" id="VTWS01000001">
    <property type="protein sequence ID" value="KAA9356547.1"/>
    <property type="molecule type" value="Genomic_DNA"/>
</dbReference>
<reference evidence="1 2" key="1">
    <citation type="submission" date="2019-09" db="EMBL/GenBank/DDBJ databases">
        <title>Genome Sequence of Larkinella sp MA1.</title>
        <authorList>
            <person name="Srinivasan S."/>
        </authorList>
    </citation>
    <scope>NUCLEOTIDE SEQUENCE [LARGE SCALE GENOMIC DNA]</scope>
    <source>
        <strain evidence="1 2">MA1</strain>
    </source>
</reference>
<proteinExistence type="predicted"/>
<sequence>MYSVDIVLNMSKAGFDESAYNRSLFLEGLYDSRQICTNSYQFIRNGNQIRIPVTCPEKDSLDDRNATDYAKKWRFALESQLGTPIEFVHTGVEAAYEGYEIPENSSFYILHYRGFSPLVCGDTHQEIPLYKIPYTYTALKNYKDINVWQWDYETFYDLWYGINGYEKRARKEMEDVNSNLSKQGRDICQHIEAATGVPTFYYLLNYRDWGRKKDLARKCPITGNDWLIEGSTFNDFIAFKCDESRLVSGLSSSR</sequence>
<organism evidence="1 2">
    <name type="scientific">Larkinella humicola</name>
    <dbReference type="NCBI Taxonomy" id="2607654"/>
    <lineage>
        <taxon>Bacteria</taxon>
        <taxon>Pseudomonadati</taxon>
        <taxon>Bacteroidota</taxon>
        <taxon>Cytophagia</taxon>
        <taxon>Cytophagales</taxon>
        <taxon>Spirosomataceae</taxon>
        <taxon>Larkinella</taxon>
    </lineage>
</organism>
<comment type="caution">
    <text evidence="1">The sequence shown here is derived from an EMBL/GenBank/DDBJ whole genome shotgun (WGS) entry which is preliminary data.</text>
</comment>
<dbReference type="Proteomes" id="UP000326344">
    <property type="component" value="Unassembled WGS sequence"/>
</dbReference>
<gene>
    <name evidence="1" type="ORF">F0P93_02000</name>
</gene>
<accession>A0A5N1JM86</accession>
<dbReference type="Pfam" id="PF10071">
    <property type="entry name" value="DUF2310"/>
    <property type="match status" value="1"/>
</dbReference>
<keyword evidence="2" id="KW-1185">Reference proteome</keyword>
<evidence type="ECO:0000313" key="2">
    <source>
        <dbReference type="Proteomes" id="UP000326344"/>
    </source>
</evidence>
<dbReference type="InterPro" id="IPR016908">
    <property type="entry name" value="UCP029037"/>
</dbReference>